<dbReference type="InterPro" id="IPR022907">
    <property type="entry name" value="VapC_family"/>
</dbReference>
<evidence type="ECO:0000256" key="5">
    <source>
        <dbReference type="ARBA" id="ARBA00022801"/>
    </source>
</evidence>
<protein>
    <recommendedName>
        <fullName evidence="8">Ribonuclease VapC</fullName>
        <shortName evidence="8">RNase VapC</shortName>
        <ecNumber evidence="8">3.1.-.-</ecNumber>
    </recommendedName>
    <alternativeName>
        <fullName evidence="8">Toxin VapC</fullName>
    </alternativeName>
</protein>
<feature type="binding site" evidence="8">
    <location>
        <position position="97"/>
    </location>
    <ligand>
        <name>Mg(2+)</name>
        <dbReference type="ChEBI" id="CHEBI:18420"/>
    </ligand>
</feature>
<sequence length="132" mass="14365">MRYMLDTDICIYAINERPPAVLRKLREHQPAGLGVSSITAAELHYGVARTGSKRNLEALRRFLATLEVSPFDAAAAELSGSLRAWLASQGTPIGPYDTLIAAHAHAVGATLVSNNLREFERVPGLRLENWAA</sequence>
<dbReference type="CDD" id="cd09881">
    <property type="entry name" value="PIN_VapC4-5_FitB-like"/>
    <property type="match status" value="1"/>
</dbReference>
<accession>A0ABX2EMH3</accession>
<evidence type="ECO:0000256" key="4">
    <source>
        <dbReference type="ARBA" id="ARBA00022723"/>
    </source>
</evidence>
<evidence type="ECO:0000256" key="7">
    <source>
        <dbReference type="ARBA" id="ARBA00038093"/>
    </source>
</evidence>
<name>A0ABX2EMH3_9BURK</name>
<dbReference type="Proteomes" id="UP000737171">
    <property type="component" value="Unassembled WGS sequence"/>
</dbReference>
<dbReference type="SUPFAM" id="SSF88723">
    <property type="entry name" value="PIN domain-like"/>
    <property type="match status" value="1"/>
</dbReference>
<evidence type="ECO:0000256" key="6">
    <source>
        <dbReference type="ARBA" id="ARBA00022842"/>
    </source>
</evidence>
<dbReference type="InterPro" id="IPR029060">
    <property type="entry name" value="PIN-like_dom_sf"/>
</dbReference>
<dbReference type="PANTHER" id="PTHR33653:SF1">
    <property type="entry name" value="RIBONUCLEASE VAPC2"/>
    <property type="match status" value="1"/>
</dbReference>
<keyword evidence="11" id="KW-1185">Reference proteome</keyword>
<keyword evidence="2 8" id="KW-1277">Toxin-antitoxin system</keyword>
<evidence type="ECO:0000256" key="3">
    <source>
        <dbReference type="ARBA" id="ARBA00022722"/>
    </source>
</evidence>
<comment type="function">
    <text evidence="8">Toxic component of a toxin-antitoxin (TA) system. An RNase.</text>
</comment>
<keyword evidence="4 8" id="KW-0479">Metal-binding</keyword>
<feature type="binding site" evidence="8">
    <location>
        <position position="6"/>
    </location>
    <ligand>
        <name>Mg(2+)</name>
        <dbReference type="ChEBI" id="CHEBI:18420"/>
    </ligand>
</feature>
<gene>
    <name evidence="8" type="primary">vapC</name>
    <name evidence="10" type="ORF">HLB44_22730</name>
</gene>
<evidence type="ECO:0000313" key="11">
    <source>
        <dbReference type="Proteomes" id="UP000737171"/>
    </source>
</evidence>
<dbReference type="InterPro" id="IPR050556">
    <property type="entry name" value="Type_II_TA_system_RNase"/>
</dbReference>
<evidence type="ECO:0000259" key="9">
    <source>
        <dbReference type="Pfam" id="PF01850"/>
    </source>
</evidence>
<dbReference type="PANTHER" id="PTHR33653">
    <property type="entry name" value="RIBONUCLEASE VAPC2"/>
    <property type="match status" value="1"/>
</dbReference>
<keyword evidence="8" id="KW-0800">Toxin</keyword>
<proteinExistence type="inferred from homology"/>
<comment type="caution">
    <text evidence="10">The sequence shown here is derived from an EMBL/GenBank/DDBJ whole genome shotgun (WGS) entry which is preliminary data.</text>
</comment>
<evidence type="ECO:0000256" key="1">
    <source>
        <dbReference type="ARBA" id="ARBA00001946"/>
    </source>
</evidence>
<organism evidence="10 11">
    <name type="scientific">Pseudaquabacterium terrae</name>
    <dbReference type="NCBI Taxonomy" id="2732868"/>
    <lineage>
        <taxon>Bacteria</taxon>
        <taxon>Pseudomonadati</taxon>
        <taxon>Pseudomonadota</taxon>
        <taxon>Betaproteobacteria</taxon>
        <taxon>Burkholderiales</taxon>
        <taxon>Sphaerotilaceae</taxon>
        <taxon>Pseudaquabacterium</taxon>
    </lineage>
</organism>
<reference evidence="10 11" key="1">
    <citation type="submission" date="2020-05" db="EMBL/GenBank/DDBJ databases">
        <title>Aquincola sp. isolate from soil.</title>
        <authorList>
            <person name="Han J."/>
            <person name="Kim D.-U."/>
        </authorList>
    </citation>
    <scope>NUCLEOTIDE SEQUENCE [LARGE SCALE GENOMIC DNA]</scope>
    <source>
        <strain evidence="10 11">S2</strain>
    </source>
</reference>
<dbReference type="InterPro" id="IPR002716">
    <property type="entry name" value="PIN_dom"/>
</dbReference>
<keyword evidence="3 8" id="KW-0540">Nuclease</keyword>
<feature type="domain" description="PIN" evidence="9">
    <location>
        <begin position="3"/>
        <end position="124"/>
    </location>
</feature>
<dbReference type="HAMAP" id="MF_00265">
    <property type="entry name" value="VapC_Nob1"/>
    <property type="match status" value="1"/>
</dbReference>
<dbReference type="Gene3D" id="3.40.50.1010">
    <property type="entry name" value="5'-nuclease"/>
    <property type="match status" value="1"/>
</dbReference>
<keyword evidence="6 8" id="KW-0460">Magnesium</keyword>
<comment type="similarity">
    <text evidence="7 8">Belongs to the PINc/VapC protein family.</text>
</comment>
<dbReference type="EC" id="3.1.-.-" evidence="8"/>
<evidence type="ECO:0000256" key="2">
    <source>
        <dbReference type="ARBA" id="ARBA00022649"/>
    </source>
</evidence>
<evidence type="ECO:0000256" key="8">
    <source>
        <dbReference type="HAMAP-Rule" id="MF_00265"/>
    </source>
</evidence>
<keyword evidence="5 8" id="KW-0378">Hydrolase</keyword>
<dbReference type="Pfam" id="PF01850">
    <property type="entry name" value="PIN"/>
    <property type="match status" value="1"/>
</dbReference>
<evidence type="ECO:0000313" key="10">
    <source>
        <dbReference type="EMBL" id="NRF69826.1"/>
    </source>
</evidence>
<dbReference type="EMBL" id="JABRWJ010000007">
    <property type="protein sequence ID" value="NRF69826.1"/>
    <property type="molecule type" value="Genomic_DNA"/>
</dbReference>
<comment type="cofactor">
    <cofactor evidence="1 8">
        <name>Mg(2+)</name>
        <dbReference type="ChEBI" id="CHEBI:18420"/>
    </cofactor>
</comment>